<dbReference type="CDD" id="cd00093">
    <property type="entry name" value="HTH_XRE"/>
    <property type="match status" value="1"/>
</dbReference>
<protein>
    <submittedName>
        <fullName evidence="2">XRE family transcriptional regulator</fullName>
    </submittedName>
</protein>
<reference evidence="2 3" key="1">
    <citation type="submission" date="2018-08" db="EMBL/GenBank/DDBJ databases">
        <title>Isolation, diversity and antifungal activity of Actinobacteria from wheat.</title>
        <authorList>
            <person name="Han C."/>
        </authorList>
    </citation>
    <scope>NUCLEOTIDE SEQUENCE [LARGE SCALE GENOMIC DNA]</scope>
    <source>
        <strain evidence="2 3">NEAU-YY421</strain>
    </source>
</reference>
<dbReference type="PROSITE" id="PS50943">
    <property type="entry name" value="HTH_CROC1"/>
    <property type="match status" value="1"/>
</dbReference>
<dbReference type="GO" id="GO:0003677">
    <property type="term" value="F:DNA binding"/>
    <property type="evidence" value="ECO:0007669"/>
    <property type="project" value="InterPro"/>
</dbReference>
<dbReference type="OrthoDB" id="4966777at2"/>
<accession>A0A372LZL5</accession>
<feature type="domain" description="HTH cro/C1-type" evidence="1">
    <location>
        <begin position="18"/>
        <end position="74"/>
    </location>
</feature>
<proteinExistence type="predicted"/>
<sequence length="280" mass="31491">MSQSSSLNAARLALGQRLRAERRETGITARELASRCDWHESKVSRIENGRAAPSPADIATWLAACGKEELTADLVALVQGIDSMYVEWRHMEKDGLRRAQDQALPLWELTSRFKAYSQCLIPGPLQTEAYTRAVLAGLRKRRDLTDDVEEAVQSRMERQKVLRDGSKQYAILLEEAVLHYRLGDRALMLGQLSRLIEAAGFTNVSLGIIPRTADRSGMWPVEDFWIFDDRQVNVENVSAYITIKQSGELAQYQDAFSRLQSLAVYGRDAFALIMTALPDT</sequence>
<comment type="caution">
    <text evidence="2">The sequence shown here is derived from an EMBL/GenBank/DDBJ whole genome shotgun (WGS) entry which is preliminary data.</text>
</comment>
<dbReference type="InterPro" id="IPR043917">
    <property type="entry name" value="DUF5753"/>
</dbReference>
<dbReference type="SMART" id="SM00530">
    <property type="entry name" value="HTH_XRE"/>
    <property type="match status" value="1"/>
</dbReference>
<keyword evidence="3" id="KW-1185">Reference proteome</keyword>
<dbReference type="AlphaFoldDB" id="A0A372LZL5"/>
<dbReference type="RefSeq" id="WP_128558217.1">
    <property type="nucleotide sequence ID" value="NZ_QUAK01000124.1"/>
</dbReference>
<evidence type="ECO:0000313" key="3">
    <source>
        <dbReference type="Proteomes" id="UP000263094"/>
    </source>
</evidence>
<dbReference type="InterPro" id="IPR001387">
    <property type="entry name" value="Cro/C1-type_HTH"/>
</dbReference>
<dbReference type="Gene3D" id="1.10.260.40">
    <property type="entry name" value="lambda repressor-like DNA-binding domains"/>
    <property type="match status" value="1"/>
</dbReference>
<dbReference type="Pfam" id="PF13560">
    <property type="entry name" value="HTH_31"/>
    <property type="match status" value="1"/>
</dbReference>
<dbReference type="InterPro" id="IPR010982">
    <property type="entry name" value="Lambda_DNA-bd_dom_sf"/>
</dbReference>
<dbReference type="EMBL" id="QUAK01000124">
    <property type="protein sequence ID" value="RFU84126.1"/>
    <property type="molecule type" value="Genomic_DNA"/>
</dbReference>
<dbReference type="Pfam" id="PF19054">
    <property type="entry name" value="DUF5753"/>
    <property type="match status" value="1"/>
</dbReference>
<dbReference type="SUPFAM" id="SSF47413">
    <property type="entry name" value="lambda repressor-like DNA-binding domains"/>
    <property type="match status" value="1"/>
</dbReference>
<evidence type="ECO:0000259" key="1">
    <source>
        <dbReference type="PROSITE" id="PS50943"/>
    </source>
</evidence>
<organism evidence="2 3">
    <name type="scientific">Streptomyces triticagri</name>
    <dbReference type="NCBI Taxonomy" id="2293568"/>
    <lineage>
        <taxon>Bacteria</taxon>
        <taxon>Bacillati</taxon>
        <taxon>Actinomycetota</taxon>
        <taxon>Actinomycetes</taxon>
        <taxon>Kitasatosporales</taxon>
        <taxon>Streptomycetaceae</taxon>
        <taxon>Streptomyces</taxon>
    </lineage>
</organism>
<gene>
    <name evidence="2" type="ORF">DY218_24070</name>
</gene>
<dbReference type="Proteomes" id="UP000263094">
    <property type="component" value="Unassembled WGS sequence"/>
</dbReference>
<name>A0A372LZL5_9ACTN</name>
<evidence type="ECO:0000313" key="2">
    <source>
        <dbReference type="EMBL" id="RFU84126.1"/>
    </source>
</evidence>